<dbReference type="EMBL" id="LWDD02001278">
    <property type="protein sequence ID" value="KAE8249984.1"/>
    <property type="molecule type" value="Genomic_DNA"/>
</dbReference>
<feature type="region of interest" description="Disordered" evidence="1">
    <location>
        <begin position="188"/>
        <end position="211"/>
    </location>
</feature>
<feature type="compositionally biased region" description="Basic and acidic residues" evidence="1">
    <location>
        <begin position="376"/>
        <end position="391"/>
    </location>
</feature>
<evidence type="ECO:0000313" key="2">
    <source>
        <dbReference type="EMBL" id="CAD6960373.1"/>
    </source>
</evidence>
<evidence type="ECO:0000256" key="1">
    <source>
        <dbReference type="SAM" id="MobiDB-lite"/>
    </source>
</evidence>
<reference evidence="3" key="2">
    <citation type="journal article" date="2019" name="IMA Fungus">
        <title>Genome sequencing and comparison of five Tilletia species to identify candidate genes for the detection of regulated species infecting wheat.</title>
        <authorList>
            <person name="Nguyen H.D.T."/>
            <person name="Sultana T."/>
            <person name="Kesanakurti P."/>
            <person name="Hambleton S."/>
        </authorList>
    </citation>
    <scope>NUCLEOTIDE SEQUENCE</scope>
    <source>
        <strain evidence="3">DAOMC 238032</strain>
    </source>
</reference>
<dbReference type="Proteomes" id="UP000836402">
    <property type="component" value="Unassembled WGS sequence"/>
</dbReference>
<proteinExistence type="predicted"/>
<feature type="region of interest" description="Disordered" evidence="1">
    <location>
        <begin position="1"/>
        <end position="76"/>
    </location>
</feature>
<gene>
    <name evidence="3" type="ORF">A4X03_0g6533</name>
    <name evidence="2" type="ORF">JKIAZH3_G344</name>
</gene>
<reference evidence="3" key="1">
    <citation type="submission" date="2016-04" db="EMBL/GenBank/DDBJ databases">
        <authorList>
            <person name="Nguyen H.D."/>
            <person name="Kesanakurti P."/>
            <person name="Cullis J."/>
            <person name="Levesque C.A."/>
            <person name="Hambleton S."/>
        </authorList>
    </citation>
    <scope>NUCLEOTIDE SEQUENCE</scope>
    <source>
        <strain evidence="3">DAOMC 238032</strain>
    </source>
</reference>
<evidence type="ECO:0000313" key="4">
    <source>
        <dbReference type="Proteomes" id="UP000077671"/>
    </source>
</evidence>
<feature type="compositionally biased region" description="Polar residues" evidence="1">
    <location>
        <begin position="359"/>
        <end position="370"/>
    </location>
</feature>
<sequence>MLSDEESIGPHRSIASRTRSRSVTPLEPSGTSGPQHLPEPHQHANTPRRQRALSLPSSPIEQLQERRSGQSQGPPAMESLEELADALQEIISVVTLAIPDHEQSRKWKPLKIPDLSLIMESAERGLALLSGSTSRNRPAPHQPRPRASNTPSAGPQLQALLSVTNKMQNDIKALTTAVMSRPTFAQVAGSPQAQTKQTNLPKGVVPPPLHPETKLPVIKIRHRVVLNTQSTAAQHPAKTSTTDQLLNRLSKPVQEAIGKRPLSVDRLRSGDIAVNLANQKEVEALLKASDKWIDTAFFGHSEVPTLRRQDFSCTRSLVVHGVPFRLGDGEELRKELGARNDATFTKSRWLTSEAARASSARQHGSVIVTTHHQRQRRPDTHPQERPHQLPK</sequence>
<keyword evidence="5" id="KW-1185">Reference proteome</keyword>
<evidence type="ECO:0000313" key="3">
    <source>
        <dbReference type="EMBL" id="KAE8249984.1"/>
    </source>
</evidence>
<dbReference type="EMBL" id="CAJHJG010006889">
    <property type="protein sequence ID" value="CAD6960373.1"/>
    <property type="molecule type" value="Genomic_DNA"/>
</dbReference>
<feature type="compositionally biased region" description="Polar residues" evidence="1">
    <location>
        <begin position="15"/>
        <end position="34"/>
    </location>
</feature>
<organism evidence="3 4">
    <name type="scientific">Tilletia caries</name>
    <name type="common">wheat bunt fungus</name>
    <dbReference type="NCBI Taxonomy" id="13290"/>
    <lineage>
        <taxon>Eukaryota</taxon>
        <taxon>Fungi</taxon>
        <taxon>Dikarya</taxon>
        <taxon>Basidiomycota</taxon>
        <taxon>Ustilaginomycotina</taxon>
        <taxon>Exobasidiomycetes</taxon>
        <taxon>Tilletiales</taxon>
        <taxon>Tilletiaceae</taxon>
        <taxon>Tilletia</taxon>
    </lineage>
</organism>
<protein>
    <submittedName>
        <fullName evidence="3">Uncharacterized protein</fullName>
    </submittedName>
</protein>
<name>A0A177U231_9BASI</name>
<accession>A0A177U231</accession>
<dbReference type="Proteomes" id="UP000077671">
    <property type="component" value="Unassembled WGS sequence"/>
</dbReference>
<evidence type="ECO:0000313" key="5">
    <source>
        <dbReference type="Proteomes" id="UP000836402"/>
    </source>
</evidence>
<dbReference type="AlphaFoldDB" id="A0A177U231"/>
<comment type="caution">
    <text evidence="3">The sequence shown here is derived from an EMBL/GenBank/DDBJ whole genome shotgun (WGS) entry which is preliminary data.</text>
</comment>
<feature type="region of interest" description="Disordered" evidence="1">
    <location>
        <begin position="357"/>
        <end position="391"/>
    </location>
</feature>
<reference evidence="2" key="3">
    <citation type="submission" date="2020-10" db="EMBL/GenBank/DDBJ databases">
        <authorList>
            <person name="Sedaghatjoo S."/>
        </authorList>
    </citation>
    <scope>NUCLEOTIDE SEQUENCE</scope>
    <source>
        <strain evidence="2">AZH3</strain>
    </source>
</reference>
<feature type="region of interest" description="Disordered" evidence="1">
    <location>
        <begin position="131"/>
        <end position="154"/>
    </location>
</feature>
<feature type="compositionally biased region" description="Polar residues" evidence="1">
    <location>
        <begin position="189"/>
        <end position="200"/>
    </location>
</feature>